<dbReference type="Proteomes" id="UP000195331">
    <property type="component" value="Chromosome"/>
</dbReference>
<dbReference type="InterPro" id="IPR056908">
    <property type="entry name" value="Gp80-like"/>
</dbReference>
<dbReference type="Pfam" id="PF23140">
    <property type="entry name" value="Gp80"/>
    <property type="match status" value="1"/>
</dbReference>
<accession>A0A1Y0BZC2</accession>
<dbReference type="KEGG" id="mdx:BTO20_06115"/>
<gene>
    <name evidence="1" type="ORF">BTO20_06115</name>
</gene>
<evidence type="ECO:0000313" key="2">
    <source>
        <dbReference type="Proteomes" id="UP000195331"/>
    </source>
</evidence>
<dbReference type="AlphaFoldDB" id="A0A1Y0BZC2"/>
<organism evidence="1 2">
    <name type="scientific">Mycobacterium dioxanotrophicus</name>
    <dbReference type="NCBI Taxonomy" id="482462"/>
    <lineage>
        <taxon>Bacteria</taxon>
        <taxon>Bacillati</taxon>
        <taxon>Actinomycetota</taxon>
        <taxon>Actinomycetes</taxon>
        <taxon>Mycobacteriales</taxon>
        <taxon>Mycobacteriaceae</taxon>
        <taxon>Mycobacterium</taxon>
    </lineage>
</organism>
<evidence type="ECO:0000313" key="1">
    <source>
        <dbReference type="EMBL" id="ART68215.1"/>
    </source>
</evidence>
<keyword evidence="2" id="KW-1185">Reference proteome</keyword>
<protein>
    <submittedName>
        <fullName evidence="1">Uncharacterized protein</fullName>
    </submittedName>
</protein>
<dbReference type="EMBL" id="CP020809">
    <property type="protein sequence ID" value="ART68215.1"/>
    <property type="molecule type" value="Genomic_DNA"/>
</dbReference>
<name>A0A1Y0BZC2_9MYCO</name>
<dbReference type="RefSeq" id="WP_087074248.1">
    <property type="nucleotide sequence ID" value="NZ_CP020809.1"/>
</dbReference>
<proteinExistence type="predicted"/>
<reference evidence="1 2" key="1">
    <citation type="submission" date="2017-04" db="EMBL/GenBank/DDBJ databases">
        <title>Whole Genome Sequence of 1,4-Dioxane Degrading Bacterium Mycobacterium dioxanotrophicus PH-06.</title>
        <authorList>
            <person name="He Y."/>
        </authorList>
    </citation>
    <scope>NUCLEOTIDE SEQUENCE [LARGE SCALE GENOMIC DNA]</scope>
    <source>
        <strain evidence="1 2">PH-06</strain>
    </source>
</reference>
<sequence>MTVGITAYLANKLLDHVCRNVAYTPPATVYAKAHLTDPGAAGANGASAQTARLALSFAAAASGSISANTTPEWTLNATETIAYVSFWDSAGPAGGNCLWTAAASVSKGGVNGDIIRIATDTLSFSPIAAN</sequence>
<dbReference type="OrthoDB" id="4267286at2"/>